<accession>A0A9P0ML67</accession>
<reference evidence="2" key="1">
    <citation type="submission" date="2022-01" db="EMBL/GenBank/DDBJ databases">
        <authorList>
            <person name="King R."/>
        </authorList>
    </citation>
    <scope>NUCLEOTIDE SEQUENCE</scope>
</reference>
<name>A0A9P0ML67_NEZVI</name>
<feature type="compositionally biased region" description="Low complexity" evidence="1">
    <location>
        <begin position="426"/>
        <end position="467"/>
    </location>
</feature>
<feature type="region of interest" description="Disordered" evidence="1">
    <location>
        <begin position="426"/>
        <end position="513"/>
    </location>
</feature>
<organism evidence="2 3">
    <name type="scientific">Nezara viridula</name>
    <name type="common">Southern green stink bug</name>
    <name type="synonym">Cimex viridulus</name>
    <dbReference type="NCBI Taxonomy" id="85310"/>
    <lineage>
        <taxon>Eukaryota</taxon>
        <taxon>Metazoa</taxon>
        <taxon>Ecdysozoa</taxon>
        <taxon>Arthropoda</taxon>
        <taxon>Hexapoda</taxon>
        <taxon>Insecta</taxon>
        <taxon>Pterygota</taxon>
        <taxon>Neoptera</taxon>
        <taxon>Paraneoptera</taxon>
        <taxon>Hemiptera</taxon>
        <taxon>Heteroptera</taxon>
        <taxon>Panheteroptera</taxon>
        <taxon>Pentatomomorpha</taxon>
        <taxon>Pentatomoidea</taxon>
        <taxon>Pentatomidae</taxon>
        <taxon>Pentatominae</taxon>
        <taxon>Nezara</taxon>
    </lineage>
</organism>
<evidence type="ECO:0000313" key="3">
    <source>
        <dbReference type="Proteomes" id="UP001152798"/>
    </source>
</evidence>
<evidence type="ECO:0000313" key="2">
    <source>
        <dbReference type="EMBL" id="CAH1395622.1"/>
    </source>
</evidence>
<feature type="compositionally biased region" description="Polar residues" evidence="1">
    <location>
        <begin position="62"/>
        <end position="71"/>
    </location>
</feature>
<keyword evidence="3" id="KW-1185">Reference proteome</keyword>
<feature type="compositionally biased region" description="Basic and acidic residues" evidence="1">
    <location>
        <begin position="73"/>
        <end position="87"/>
    </location>
</feature>
<gene>
    <name evidence="2" type="ORF">NEZAVI_LOCUS5864</name>
</gene>
<feature type="compositionally biased region" description="Polar residues" evidence="1">
    <location>
        <begin position="468"/>
        <end position="506"/>
    </location>
</feature>
<dbReference type="AlphaFoldDB" id="A0A9P0ML67"/>
<feature type="region of interest" description="Disordered" evidence="1">
    <location>
        <begin position="52"/>
        <end position="127"/>
    </location>
</feature>
<feature type="region of interest" description="Disordered" evidence="1">
    <location>
        <begin position="539"/>
        <end position="561"/>
    </location>
</feature>
<evidence type="ECO:0000256" key="1">
    <source>
        <dbReference type="SAM" id="MobiDB-lite"/>
    </source>
</evidence>
<dbReference type="Proteomes" id="UP001152798">
    <property type="component" value="Chromosome 3"/>
</dbReference>
<sequence>MIWHDPQVNLLFFSGGDIPRTNLEPRLPSNNINNAVSEVDDDLYLQKSDRGESVGSDLLRGSHSSNFFSNKNRGREDDDYSKTEYKKSRTNVKKLLTGKRPLPSTQAPLEENKQSSQPQYRPKNNNFAGRISHFQRNQQQSTEAPARITETYNHPQSYTQRNFYSPTTPKIETSPATQRTEFFRNYNPTTKRSYYENTQNYNTQTTPFPQTTKNYQIFRTTTQAPTTVNYYETTVNYEKNNNYETQKLYKLNTGAVNQYDDSKDEFLKTAPSLNLGASVFNSLQNNYKSFNTSVSTGYNFNQVTKSTTENYQSQTYFNPTTQTQNYYNPSTSKPYQHEYYTTIKPQPTDVNNQNFYSTQPQQSTPAKINYQYTQTTQKPYQQQYTYSTESTYSQYNPTTVNAFQNQYNQQPQTTKKPVQQYNSQPIQPTYQTQNPQPTFPPQRNVPAQQSYQQPQTVQNVQQQFQPQRNPSHQPISNNYYNPTTLRPVSTAKTTPQSRGTRPTTLDATEKPRAFTHQTVTPNKDQKKEKEQYDYAYYDDGTQSEYDGLEPVEDFSRTKSKN</sequence>
<protein>
    <submittedName>
        <fullName evidence="2">Uncharacterized protein</fullName>
    </submittedName>
</protein>
<dbReference type="EMBL" id="OV725079">
    <property type="protein sequence ID" value="CAH1395622.1"/>
    <property type="molecule type" value="Genomic_DNA"/>
</dbReference>
<feature type="compositionally biased region" description="Polar residues" evidence="1">
    <location>
        <begin position="114"/>
        <end position="127"/>
    </location>
</feature>
<proteinExistence type="predicted"/>